<dbReference type="InterPro" id="IPR038389">
    <property type="entry name" value="PSMG2_sf"/>
</dbReference>
<dbReference type="EMBL" id="DTFI01000015">
    <property type="protein sequence ID" value="HGI42882.1"/>
    <property type="molecule type" value="Genomic_DNA"/>
</dbReference>
<keyword evidence="2" id="KW-0647">Proteasome</keyword>
<accession>A0A7C4B8U6</accession>
<dbReference type="Gene3D" id="3.40.50.10900">
    <property type="entry name" value="PAC-like subunit"/>
    <property type="match status" value="1"/>
</dbReference>
<keyword evidence="1" id="KW-0175">Coiled coil</keyword>
<dbReference type="AlphaFoldDB" id="A0A7C4B8U6"/>
<organism evidence="2">
    <name type="scientific">Thermofilum pendens</name>
    <dbReference type="NCBI Taxonomy" id="2269"/>
    <lineage>
        <taxon>Archaea</taxon>
        <taxon>Thermoproteota</taxon>
        <taxon>Thermoprotei</taxon>
        <taxon>Thermofilales</taxon>
        <taxon>Thermofilaceae</taxon>
        <taxon>Thermofilum</taxon>
    </lineage>
</organism>
<evidence type="ECO:0000256" key="1">
    <source>
        <dbReference type="SAM" id="Coils"/>
    </source>
</evidence>
<evidence type="ECO:0000313" key="2">
    <source>
        <dbReference type="EMBL" id="HGI42882.1"/>
    </source>
</evidence>
<dbReference type="SUPFAM" id="SSF159659">
    <property type="entry name" value="Cgl1923-like"/>
    <property type="match status" value="1"/>
</dbReference>
<dbReference type="GO" id="GO:0000502">
    <property type="term" value="C:proteasome complex"/>
    <property type="evidence" value="ECO:0007669"/>
    <property type="project" value="UniProtKB-KW"/>
</dbReference>
<comment type="caution">
    <text evidence="2">The sequence shown here is derived from an EMBL/GenBank/DDBJ whole genome shotgun (WGS) entry which is preliminary data.</text>
</comment>
<dbReference type="InterPro" id="IPR019151">
    <property type="entry name" value="Proteasome_assmbl_chaperone_2"/>
</dbReference>
<dbReference type="Pfam" id="PF09754">
    <property type="entry name" value="PAC2"/>
    <property type="match status" value="1"/>
</dbReference>
<feature type="coiled-coil region" evidence="1">
    <location>
        <begin position="211"/>
        <end position="245"/>
    </location>
</feature>
<gene>
    <name evidence="2" type="ORF">ENV17_00655</name>
</gene>
<protein>
    <submittedName>
        <fullName evidence="2">Proteasome assembly chaperone family protein</fullName>
    </submittedName>
</protein>
<dbReference type="PANTHER" id="PTHR35610">
    <property type="entry name" value="3-ISOPROPYLMALATE DEHYDRATASE-RELATED"/>
    <property type="match status" value="1"/>
</dbReference>
<proteinExistence type="predicted"/>
<reference evidence="2" key="1">
    <citation type="journal article" date="2020" name="mSystems">
        <title>Genome- and Community-Level Interaction Insights into Carbon Utilization and Element Cycling Functions of Hydrothermarchaeota in Hydrothermal Sediment.</title>
        <authorList>
            <person name="Zhou Z."/>
            <person name="Liu Y."/>
            <person name="Xu W."/>
            <person name="Pan J."/>
            <person name="Luo Z.H."/>
            <person name="Li M."/>
        </authorList>
    </citation>
    <scope>NUCLEOTIDE SEQUENCE [LARGE SCALE GENOMIC DNA]</scope>
    <source>
        <strain evidence="2">SpSt-735</strain>
    </source>
</reference>
<name>A0A7C4B8U6_THEPE</name>
<sequence length="253" mass="28531">MKSPFQSCMLVEKLGRVRIIFSERVEAKTFMTGFHGVGQVGWIATRYIVDSIGARRVGFVISPYMQPFVTVREGVVAPYELYSREDFLFFVANVPLSQKDMSLVSLALAEEVVKLGVECSILFGGLDRRFASEEGELLRVAPTSRFRAKYSERIERLKVMEEGLGIVGPLAYMLAFYEAHEHPALAILPYAAADRPDPLAASRAVEVAGQLVGLRVDVSRLVEEAELLERRYEELEKRVSELMREREPPAYHV</sequence>
<dbReference type="PANTHER" id="PTHR35610:SF3">
    <property type="entry name" value="PROTEASOME ASSEMBLY CHAPERONE FAMILY PROTEIN"/>
    <property type="match status" value="1"/>
</dbReference>